<dbReference type="PANTHER" id="PTHR41309:SF2">
    <property type="entry name" value="MEMBRANE PROTEIN"/>
    <property type="match status" value="1"/>
</dbReference>
<keyword evidence="1" id="KW-0812">Transmembrane</keyword>
<feature type="transmembrane region" description="Helical" evidence="1">
    <location>
        <begin position="92"/>
        <end position="111"/>
    </location>
</feature>
<name>A0A511UV43_9BACI</name>
<keyword evidence="3" id="KW-1185">Reference proteome</keyword>
<dbReference type="AlphaFoldDB" id="A0A511UV43"/>
<feature type="transmembrane region" description="Helical" evidence="1">
    <location>
        <begin position="131"/>
        <end position="149"/>
    </location>
</feature>
<evidence type="ECO:0000256" key="1">
    <source>
        <dbReference type="SAM" id="Phobius"/>
    </source>
</evidence>
<gene>
    <name evidence="2" type="ORF">CQU01_00490</name>
</gene>
<feature type="transmembrane region" description="Helical" evidence="1">
    <location>
        <begin position="60"/>
        <end position="85"/>
    </location>
</feature>
<dbReference type="Proteomes" id="UP000321491">
    <property type="component" value="Unassembled WGS sequence"/>
</dbReference>
<proteinExistence type="predicted"/>
<evidence type="ECO:0000313" key="3">
    <source>
        <dbReference type="Proteomes" id="UP000321491"/>
    </source>
</evidence>
<dbReference type="PANTHER" id="PTHR41309">
    <property type="entry name" value="MEMBRANE PROTEIN-RELATED"/>
    <property type="match status" value="1"/>
</dbReference>
<keyword evidence="1" id="KW-0472">Membrane</keyword>
<dbReference type="InterPro" id="IPR025699">
    <property type="entry name" value="ABC2_memb-like"/>
</dbReference>
<feature type="transmembrane region" description="Helical" evidence="1">
    <location>
        <begin position="33"/>
        <end position="54"/>
    </location>
</feature>
<sequence length="161" mass="18770">MTLNSFYYDDFFNAHKLMNALPFTRKELVSAKFIGIIVFTSATMIVFMIVSSILNGGIVLLAWQWIVFSLALAMFYGALYIPLIYKLANQNLISIFLFIYVVTAILIPSILDYINEYFPNIILFFYHLPDSQLYSLLLLISVIFYLLSWRLSIKIYEEKEL</sequence>
<dbReference type="EMBL" id="BJXW01000001">
    <property type="protein sequence ID" value="GEN29811.1"/>
    <property type="molecule type" value="Genomic_DNA"/>
</dbReference>
<organism evidence="2 3">
    <name type="scientific">Cerasibacillus quisquiliarum</name>
    <dbReference type="NCBI Taxonomy" id="227865"/>
    <lineage>
        <taxon>Bacteria</taxon>
        <taxon>Bacillati</taxon>
        <taxon>Bacillota</taxon>
        <taxon>Bacilli</taxon>
        <taxon>Bacillales</taxon>
        <taxon>Bacillaceae</taxon>
        <taxon>Cerasibacillus</taxon>
    </lineage>
</organism>
<keyword evidence="1" id="KW-1133">Transmembrane helix</keyword>
<protein>
    <submittedName>
        <fullName evidence="2">Permease</fullName>
    </submittedName>
</protein>
<evidence type="ECO:0000313" key="2">
    <source>
        <dbReference type="EMBL" id="GEN29811.1"/>
    </source>
</evidence>
<dbReference type="Pfam" id="PF13346">
    <property type="entry name" value="ABC2_membrane_5"/>
    <property type="match status" value="1"/>
</dbReference>
<comment type="caution">
    <text evidence="2">The sequence shown here is derived from an EMBL/GenBank/DDBJ whole genome shotgun (WGS) entry which is preliminary data.</text>
</comment>
<reference evidence="2 3" key="1">
    <citation type="submission" date="2019-07" db="EMBL/GenBank/DDBJ databases">
        <title>Whole genome shotgun sequence of Cerasibacillus quisquiliarum NBRC 102429.</title>
        <authorList>
            <person name="Hosoyama A."/>
            <person name="Uohara A."/>
            <person name="Ohji S."/>
            <person name="Ichikawa N."/>
        </authorList>
    </citation>
    <scope>NUCLEOTIDE SEQUENCE [LARGE SCALE GENOMIC DNA]</scope>
    <source>
        <strain evidence="2 3">NBRC 102429</strain>
    </source>
</reference>
<accession>A0A511UV43</accession>